<dbReference type="InterPro" id="IPR025495">
    <property type="entry name" value="DUF4386"/>
</dbReference>
<evidence type="ECO:0000313" key="3">
    <source>
        <dbReference type="EMBL" id="REG26012.1"/>
    </source>
</evidence>
<dbReference type="RefSeq" id="WP_047855575.1">
    <property type="nucleotide sequence ID" value="NZ_CP011509.1"/>
</dbReference>
<dbReference type="Proteomes" id="UP000256345">
    <property type="component" value="Unassembled WGS sequence"/>
</dbReference>
<keyword evidence="1" id="KW-0812">Transmembrane</keyword>
<protein>
    <submittedName>
        <fullName evidence="3">Uncharacterized protein DUF4386</fullName>
    </submittedName>
</protein>
<feature type="transmembrane region" description="Helical" evidence="1">
    <location>
        <begin position="133"/>
        <end position="155"/>
    </location>
</feature>
<feature type="transmembrane region" description="Helical" evidence="1">
    <location>
        <begin position="162"/>
        <end position="181"/>
    </location>
</feature>
<evidence type="ECO:0000313" key="4">
    <source>
        <dbReference type="Proteomes" id="UP000035579"/>
    </source>
</evidence>
<gene>
    <name evidence="2" type="ORF">AA314_02471</name>
    <name evidence="3" type="ORF">ATI61_112107</name>
</gene>
<keyword evidence="1" id="KW-1133">Transmembrane helix</keyword>
<evidence type="ECO:0000313" key="5">
    <source>
        <dbReference type="Proteomes" id="UP000256345"/>
    </source>
</evidence>
<keyword evidence="5" id="KW-1185">Reference proteome</keyword>
<feature type="transmembrane region" description="Helical" evidence="1">
    <location>
        <begin position="187"/>
        <end position="209"/>
    </location>
</feature>
<proteinExistence type="predicted"/>
<dbReference type="Pfam" id="PF14329">
    <property type="entry name" value="DUF4386"/>
    <property type="match status" value="1"/>
</dbReference>
<reference evidence="3 5" key="2">
    <citation type="submission" date="2018-08" db="EMBL/GenBank/DDBJ databases">
        <title>Genomic Encyclopedia of Archaeal and Bacterial Type Strains, Phase II (KMG-II): from individual species to whole genera.</title>
        <authorList>
            <person name="Goeker M."/>
        </authorList>
    </citation>
    <scope>NUCLEOTIDE SEQUENCE [LARGE SCALE GENOMIC DNA]</scope>
    <source>
        <strain evidence="3 5">DSM 2261</strain>
    </source>
</reference>
<evidence type="ECO:0000313" key="2">
    <source>
        <dbReference type="EMBL" id="AKJ00845.1"/>
    </source>
</evidence>
<reference evidence="2 4" key="1">
    <citation type="submission" date="2015-05" db="EMBL/GenBank/DDBJ databases">
        <title>Genome assembly of Archangium gephyra DSM 2261.</title>
        <authorList>
            <person name="Sharma G."/>
            <person name="Subramanian S."/>
        </authorList>
    </citation>
    <scope>NUCLEOTIDE SEQUENCE [LARGE SCALE GENOMIC DNA]</scope>
    <source>
        <strain evidence="2 4">DSM 2261</strain>
    </source>
</reference>
<dbReference type="KEGG" id="age:AA314_02471"/>
<keyword evidence="1" id="KW-0472">Membrane</keyword>
<dbReference type="AlphaFoldDB" id="A0AAC8Q4B1"/>
<accession>A0AAC8Q4B1</accession>
<feature type="transmembrane region" description="Helical" evidence="1">
    <location>
        <begin position="12"/>
        <end position="33"/>
    </location>
</feature>
<evidence type="ECO:0000256" key="1">
    <source>
        <dbReference type="SAM" id="Phobius"/>
    </source>
</evidence>
<sequence length="221" mass="23306">MNTSRLHSRSLGILFLLPFFAYGIGTALVTSVLKDPAHLAAMAGQRTPFIGGSLLLLLNSLAVVGIGVLFFPILRERSPGIALAYVCTRVMEALLLLVGVVFLLSILQLGESAQGQTTPELVLLSGLLSKGNFWAYQLAMIILGAGSVVFCLSLYQSRLLPAFLPLLGAVGYGLLALGSVLELFGLPWGVLFSGPGGLFELFLGGWLIAKGFRTVTPSIAA</sequence>
<name>A0AAC8Q4B1_9BACT</name>
<dbReference type="EMBL" id="QUMU01000012">
    <property type="protein sequence ID" value="REG26012.1"/>
    <property type="molecule type" value="Genomic_DNA"/>
</dbReference>
<dbReference type="Proteomes" id="UP000035579">
    <property type="component" value="Chromosome"/>
</dbReference>
<dbReference type="EMBL" id="CP011509">
    <property type="protein sequence ID" value="AKJ00845.1"/>
    <property type="molecule type" value="Genomic_DNA"/>
</dbReference>
<organism evidence="2 4">
    <name type="scientific">Archangium gephyra</name>
    <dbReference type="NCBI Taxonomy" id="48"/>
    <lineage>
        <taxon>Bacteria</taxon>
        <taxon>Pseudomonadati</taxon>
        <taxon>Myxococcota</taxon>
        <taxon>Myxococcia</taxon>
        <taxon>Myxococcales</taxon>
        <taxon>Cystobacterineae</taxon>
        <taxon>Archangiaceae</taxon>
        <taxon>Archangium</taxon>
    </lineage>
</organism>
<feature type="transmembrane region" description="Helical" evidence="1">
    <location>
        <begin position="53"/>
        <end position="74"/>
    </location>
</feature>